<protein>
    <submittedName>
        <fullName evidence="1">Uncharacterized protein</fullName>
    </submittedName>
</protein>
<comment type="caution">
    <text evidence="1">The sequence shown here is derived from an EMBL/GenBank/DDBJ whole genome shotgun (WGS) entry which is preliminary data.</text>
</comment>
<evidence type="ECO:0000313" key="2">
    <source>
        <dbReference type="Proteomes" id="UP001052739"/>
    </source>
</evidence>
<accession>A0ABQ3PJQ9</accession>
<organism evidence="1 2">
    <name type="scientific">Streptomyces hydrogenans</name>
    <dbReference type="NCBI Taxonomy" id="1873719"/>
    <lineage>
        <taxon>Bacteria</taxon>
        <taxon>Bacillati</taxon>
        <taxon>Actinomycetota</taxon>
        <taxon>Actinomycetes</taxon>
        <taxon>Kitasatosporales</taxon>
        <taxon>Streptomycetaceae</taxon>
        <taxon>Streptomyces</taxon>
    </lineage>
</organism>
<name>A0ABQ3PJQ9_9ACTN</name>
<reference evidence="1" key="1">
    <citation type="submission" date="2024-05" db="EMBL/GenBank/DDBJ databases">
        <title>Whole genome shotgun sequence of Streptomyces hydrogenans NBRC 13475.</title>
        <authorList>
            <person name="Komaki H."/>
            <person name="Tamura T."/>
        </authorList>
    </citation>
    <scope>NUCLEOTIDE SEQUENCE</scope>
    <source>
        <strain evidence="1">NBRC 13475</strain>
    </source>
</reference>
<dbReference type="RefSeq" id="WP_190222738.1">
    <property type="nucleotide sequence ID" value="NZ_BNBS01000020.1"/>
</dbReference>
<sequence length="162" mass="16877">MAWSGSAMFVEWAKMTQEASGTGYTGLDSDTVKAALYNNSITPDKDAAVGSTGYNTGTWANTNALNDTDGSDDWPVAGIALSSKAVTDQGSGVVMFDAADTTHSNTVTITNAYGCLVYDDSITAGTVADQGISYHYFGGAQSVTTGTFTVVWHANGLFRITV</sequence>
<dbReference type="Proteomes" id="UP001052739">
    <property type="component" value="Unassembled WGS sequence"/>
</dbReference>
<gene>
    <name evidence="1" type="ORF">Shyd_66140</name>
</gene>
<dbReference type="EMBL" id="BNDW01000068">
    <property type="protein sequence ID" value="GHI25243.1"/>
    <property type="molecule type" value="Genomic_DNA"/>
</dbReference>
<evidence type="ECO:0000313" key="1">
    <source>
        <dbReference type="EMBL" id="GHI25243.1"/>
    </source>
</evidence>
<keyword evidence="2" id="KW-1185">Reference proteome</keyword>
<proteinExistence type="predicted"/>